<evidence type="ECO:0000256" key="1">
    <source>
        <dbReference type="SAM" id="MobiDB-lite"/>
    </source>
</evidence>
<dbReference type="InterPro" id="IPR047589">
    <property type="entry name" value="DUF11_rpt"/>
</dbReference>
<name>A0A221T1H2_9DEIO</name>
<accession>A0A221T1H2</accession>
<keyword evidence="3" id="KW-0614">Plasmid</keyword>
<feature type="signal peptide" evidence="2">
    <location>
        <begin position="1"/>
        <end position="21"/>
    </location>
</feature>
<dbReference type="EMBL" id="CP021082">
    <property type="protein sequence ID" value="ASN82747.1"/>
    <property type="molecule type" value="Genomic_DNA"/>
</dbReference>
<feature type="chain" id="PRO_5011316857" evidence="2">
    <location>
        <begin position="22"/>
        <end position="669"/>
    </location>
</feature>
<evidence type="ECO:0000256" key="2">
    <source>
        <dbReference type="SAM" id="SignalP"/>
    </source>
</evidence>
<dbReference type="KEGG" id="dfc:DFI_16450"/>
<feature type="compositionally biased region" description="Polar residues" evidence="1">
    <location>
        <begin position="210"/>
        <end position="221"/>
    </location>
</feature>
<gene>
    <name evidence="3" type="ORF">DFI_16450</name>
</gene>
<evidence type="ECO:0000313" key="4">
    <source>
        <dbReference type="Proteomes" id="UP000259030"/>
    </source>
</evidence>
<reference evidence="3 4" key="1">
    <citation type="submission" date="2017-05" db="EMBL/GenBank/DDBJ databases">
        <title>The complete genome sequence of Deinococcus ficus isolated from the rhizosphere of the Ficus religiosa L. in Taiwan.</title>
        <authorList>
            <person name="Wu K.-M."/>
            <person name="Liao T.-L."/>
            <person name="Liu Y.-M."/>
            <person name="Young C.-C."/>
            <person name="Tsai S.-F."/>
        </authorList>
    </citation>
    <scope>NUCLEOTIDE SEQUENCE [LARGE SCALE GENOMIC DNA]</scope>
    <source>
        <strain evidence="3 4">CC-FR2-10</strain>
        <plasmid evidence="4">pdfi1</plasmid>
    </source>
</reference>
<dbReference type="NCBIfam" id="TIGR01451">
    <property type="entry name" value="B_ant_repeat"/>
    <property type="match status" value="1"/>
</dbReference>
<dbReference type="Proteomes" id="UP000259030">
    <property type="component" value="Plasmid pDFI1"/>
</dbReference>
<feature type="compositionally biased region" description="Polar residues" evidence="1">
    <location>
        <begin position="233"/>
        <end position="248"/>
    </location>
</feature>
<feature type="region of interest" description="Disordered" evidence="1">
    <location>
        <begin position="210"/>
        <end position="253"/>
    </location>
</feature>
<keyword evidence="4" id="KW-1185">Reference proteome</keyword>
<dbReference type="PROSITE" id="PS00018">
    <property type="entry name" value="EF_HAND_1"/>
    <property type="match status" value="2"/>
</dbReference>
<evidence type="ECO:0000313" key="3">
    <source>
        <dbReference type="EMBL" id="ASN82747.1"/>
    </source>
</evidence>
<dbReference type="AlphaFoldDB" id="A0A221T1H2"/>
<sequence length="669" mass="67903">MKNTLSLAALTVALLSANALGAGTLAGTQITNTATATYGDATGAAQPEAKSNTVITTVQEVPSFSVLLNGQNSSGTPGGTTFTPAGTISARPGDVVSFRYTLTNTGNVADTYTLQPQTVFGTSAPTNVAYYPASADTNSDGVLTPAEMSASAPITSIASVAADDPNTTGNDGSTVFFFATYTVPTAATDGQTLGTNPIVAGAKATTADDNNYNQTTVSRNDSGLIGPRDDSNADGTVDNTTTAVTPYQSPEGRTITYSGDSQSATLPYSAAAQVITFTQTVKNTGNRDDVFDITLPTPAQLDAAGFPLGTTVELVGLTDSDSDGVLDTGVLAPNGLAAFKTFQVKVTVPAGAMPDAPTTIPSVLITARSSNDPSFVNTTSDNVLLSGVQFGERTTQPGTSPNPVTQLVGAPGSTVTYPLDVYNAGNTSDTFTLSGSVTVPLAAGGTQLVPVQYYVDADNDGVLDPAELAAGPVTSTGALAPGAEAKLIAVINIPAGAASTPNTTLPITNTVTSGSTGAVAADNNDTLRVTSTGALDIKKFVDACGKTNVCPAAPLFGSTPTNIPAEPQDVLRYTVIAKNNTNNVVTFLYLKDFLPENTTFVSISGAYSGTGTINYRVDGGAWSTTAPTALTAGQIVEIAVDTNSDGSINLSDTIGVGSELKMDFRVKIN</sequence>
<protein>
    <submittedName>
        <fullName evidence="3">Uncharacterized protein</fullName>
    </submittedName>
</protein>
<proteinExistence type="predicted"/>
<keyword evidence="2" id="KW-0732">Signal</keyword>
<dbReference type="RefSeq" id="WP_027464143.1">
    <property type="nucleotide sequence ID" value="NZ_CP021082.1"/>
</dbReference>
<dbReference type="InterPro" id="IPR018247">
    <property type="entry name" value="EF_Hand_1_Ca_BS"/>
</dbReference>
<geneLocation type="plasmid" evidence="4">
    <name>pdfi1</name>
</geneLocation>
<organism evidence="3 4">
    <name type="scientific">Deinococcus ficus</name>
    <dbReference type="NCBI Taxonomy" id="317577"/>
    <lineage>
        <taxon>Bacteria</taxon>
        <taxon>Thermotogati</taxon>
        <taxon>Deinococcota</taxon>
        <taxon>Deinococci</taxon>
        <taxon>Deinococcales</taxon>
        <taxon>Deinococcaceae</taxon>
        <taxon>Deinococcus</taxon>
    </lineage>
</organism>